<dbReference type="RefSeq" id="WP_089875779.1">
    <property type="nucleotide sequence ID" value="NZ_FOYS01000001.1"/>
</dbReference>
<reference evidence="2" key="1">
    <citation type="submission" date="2016-10" db="EMBL/GenBank/DDBJ databases">
        <authorList>
            <person name="Varghese N."/>
            <person name="Submissions S."/>
        </authorList>
    </citation>
    <scope>NUCLEOTIDE SEQUENCE [LARGE SCALE GENOMIC DNA]</scope>
    <source>
        <strain evidence="2">CGMCC 1.8711</strain>
    </source>
</reference>
<organism evidence="1 2">
    <name type="scientific">Halogeometricum limi</name>
    <dbReference type="NCBI Taxonomy" id="555875"/>
    <lineage>
        <taxon>Archaea</taxon>
        <taxon>Methanobacteriati</taxon>
        <taxon>Methanobacteriota</taxon>
        <taxon>Stenosarchaea group</taxon>
        <taxon>Halobacteria</taxon>
        <taxon>Halobacteriales</taxon>
        <taxon>Haloferacaceae</taxon>
        <taxon>Halogeometricum</taxon>
    </lineage>
</organism>
<dbReference type="Proteomes" id="UP000243250">
    <property type="component" value="Unassembled WGS sequence"/>
</dbReference>
<dbReference type="OrthoDB" id="212869at2157"/>
<dbReference type="EMBL" id="FOYS01000001">
    <property type="protein sequence ID" value="SFR32437.1"/>
    <property type="molecule type" value="Genomic_DNA"/>
</dbReference>
<name>A0A1I6FRL5_9EURY</name>
<protein>
    <recommendedName>
        <fullName evidence="3">N-acetyltransferase domain-containing protein</fullName>
    </recommendedName>
</protein>
<dbReference type="AlphaFoldDB" id="A0A1I6FRL5"/>
<evidence type="ECO:0008006" key="3">
    <source>
        <dbReference type="Google" id="ProtNLM"/>
    </source>
</evidence>
<evidence type="ECO:0000313" key="1">
    <source>
        <dbReference type="EMBL" id="SFR32437.1"/>
    </source>
</evidence>
<gene>
    <name evidence="1" type="ORF">SAMN04488124_0122</name>
</gene>
<sequence length="143" mass="15740">MDADVRDALETDAESLAAIADVPTDVMRNVVHDRTVRVVERRRSTTDPNVDTDADETELLGFVAFDVRDTTVHVTQLGGSVEAVERLLGEPVRFASNERLDVEYLATASATDLHEAAERAGFERTGPGPRFLGEETVKFRLDP</sequence>
<evidence type="ECO:0000313" key="2">
    <source>
        <dbReference type="Proteomes" id="UP000243250"/>
    </source>
</evidence>
<accession>A0A1I6FRL5</accession>
<proteinExistence type="predicted"/>
<keyword evidence="2" id="KW-1185">Reference proteome</keyword>